<dbReference type="EMBL" id="BAEQ01000055">
    <property type="protein sequence ID" value="GAC30346.1"/>
    <property type="molecule type" value="Genomic_DNA"/>
</dbReference>
<dbReference type="OrthoDB" id="5295757at2"/>
<dbReference type="RefSeq" id="WP_006014294.1">
    <property type="nucleotide sequence ID" value="NZ_BAEQ01000055.1"/>
</dbReference>
<feature type="compositionally biased region" description="Polar residues" evidence="1">
    <location>
        <begin position="193"/>
        <end position="213"/>
    </location>
</feature>
<accession>K6Z2D3</accession>
<dbReference type="PROSITE" id="PS51257">
    <property type="entry name" value="PROKAR_LIPOPROTEIN"/>
    <property type="match status" value="1"/>
</dbReference>
<dbReference type="Proteomes" id="UP000006251">
    <property type="component" value="Unassembled WGS sequence"/>
</dbReference>
<dbReference type="PANTHER" id="PTHR37530">
    <property type="entry name" value="OUTER MEMBRANE PROTEIN SLP"/>
    <property type="match status" value="1"/>
</dbReference>
<evidence type="ECO:0000313" key="2">
    <source>
        <dbReference type="EMBL" id="GAC30346.1"/>
    </source>
</evidence>
<keyword evidence="2" id="KW-0449">Lipoprotein</keyword>
<dbReference type="Pfam" id="PF03843">
    <property type="entry name" value="Slp"/>
    <property type="match status" value="1"/>
</dbReference>
<name>K6Z2D3_9ALTE</name>
<reference evidence="3" key="1">
    <citation type="journal article" date="2014" name="Environ. Microbiol.">
        <title>Comparative genomics of the marine bacterial genus Glaciecola reveals the high degree of genomic diversity and genomic characteristic for cold adaptation.</title>
        <authorList>
            <person name="Qin Q.L."/>
            <person name="Xie B.B."/>
            <person name="Yu Y."/>
            <person name="Shu Y.L."/>
            <person name="Rong J.C."/>
            <person name="Zhang Y.J."/>
            <person name="Zhao D.L."/>
            <person name="Chen X.L."/>
            <person name="Zhang X.Y."/>
            <person name="Chen B."/>
            <person name="Zhou B.C."/>
            <person name="Zhang Y.Z."/>
        </authorList>
    </citation>
    <scope>NUCLEOTIDE SEQUENCE [LARGE SCALE GENOMIC DNA]</scope>
    <source>
        <strain evidence="3">ACAM 615</strain>
    </source>
</reference>
<protein>
    <submittedName>
        <fullName evidence="2">Outer membrane lipoprotein</fullName>
    </submittedName>
</protein>
<dbReference type="NCBIfam" id="TIGR00752">
    <property type="entry name" value="slp"/>
    <property type="match status" value="1"/>
</dbReference>
<evidence type="ECO:0000313" key="3">
    <source>
        <dbReference type="Proteomes" id="UP000006251"/>
    </source>
</evidence>
<keyword evidence="3" id="KW-1185">Reference proteome</keyword>
<dbReference type="GO" id="GO:0019867">
    <property type="term" value="C:outer membrane"/>
    <property type="evidence" value="ECO:0007669"/>
    <property type="project" value="InterPro"/>
</dbReference>
<comment type="caution">
    <text evidence="2">The sequence shown here is derived from an EMBL/GenBank/DDBJ whole genome shotgun (WGS) entry which is preliminary data.</text>
</comment>
<organism evidence="2 3">
    <name type="scientific">Brumicola pallidula DSM 14239 = ACAM 615</name>
    <dbReference type="NCBI Taxonomy" id="1121922"/>
    <lineage>
        <taxon>Bacteria</taxon>
        <taxon>Pseudomonadati</taxon>
        <taxon>Pseudomonadota</taxon>
        <taxon>Gammaproteobacteria</taxon>
        <taxon>Alteromonadales</taxon>
        <taxon>Alteromonadaceae</taxon>
        <taxon>Brumicola</taxon>
    </lineage>
</organism>
<dbReference type="AlphaFoldDB" id="K6Z2D3"/>
<proteinExistence type="predicted"/>
<dbReference type="STRING" id="1121922.GCA_000428905_00854"/>
<dbReference type="InterPro" id="IPR004658">
    <property type="entry name" value="OMP_Slp"/>
</dbReference>
<evidence type="ECO:0000256" key="1">
    <source>
        <dbReference type="SAM" id="MobiDB-lite"/>
    </source>
</evidence>
<sequence length="220" mass="24746">MHSFLKTSIVALAMLVGGCVIVPEQIKVSDEESLISFESIINGSKTGQGEKARWGGEIVSVENKKEYSEIEILQYPSNQYGKPRANLDSAGRFKVRVSGFIDPLVFEKGRLITFLGELGDPAEGIIGEQAYIYPVLLANGYYMWKETEEYQVSGFYYSQLSPYWGMGLSRNYWRPYGFYQNRSVIRVQKNRSKSGTTGSKNRVSSGRSNSSENKVIEQSK</sequence>
<gene>
    <name evidence="2" type="primary">slp</name>
    <name evidence="2" type="ORF">GPAL_3498</name>
</gene>
<dbReference type="PANTHER" id="PTHR37530:SF1">
    <property type="entry name" value="OUTER MEMBRANE PROTEIN SLP"/>
    <property type="match status" value="1"/>
</dbReference>
<feature type="region of interest" description="Disordered" evidence="1">
    <location>
        <begin position="189"/>
        <end position="220"/>
    </location>
</feature>